<feature type="region of interest" description="Disordered" evidence="1">
    <location>
        <begin position="108"/>
        <end position="129"/>
    </location>
</feature>
<protein>
    <submittedName>
        <fullName evidence="2">Uncharacterized protein</fullName>
    </submittedName>
</protein>
<evidence type="ECO:0000313" key="2">
    <source>
        <dbReference type="EMBL" id="SHJ13092.1"/>
    </source>
</evidence>
<dbReference type="EMBL" id="FQYL01000012">
    <property type="protein sequence ID" value="SHJ13092.1"/>
    <property type="molecule type" value="Genomic_DNA"/>
</dbReference>
<gene>
    <name evidence="2" type="ORF">SAMN05216246_11215</name>
</gene>
<sequence>MKPSPRPRKTPVVPKAVGPDPALIGASTSVTSNTDNASNASVDGGASTPRSTDSAAPTVKITVRIDAGTAAKARTAYRLSLADTDTAPTSFSAWVAGVIADAVTAAEAAHGPLPPTEPGILPTGRPTGR</sequence>
<proteinExistence type="predicted"/>
<organism evidence="2 3">
    <name type="scientific">Actinomyces denticolens</name>
    <dbReference type="NCBI Taxonomy" id="52767"/>
    <lineage>
        <taxon>Bacteria</taxon>
        <taxon>Bacillati</taxon>
        <taxon>Actinomycetota</taxon>
        <taxon>Actinomycetes</taxon>
        <taxon>Actinomycetales</taxon>
        <taxon>Actinomycetaceae</taxon>
        <taxon>Actinomyces</taxon>
    </lineage>
</organism>
<evidence type="ECO:0000256" key="1">
    <source>
        <dbReference type="SAM" id="MobiDB-lite"/>
    </source>
</evidence>
<reference evidence="2 3" key="1">
    <citation type="submission" date="2016-11" db="EMBL/GenBank/DDBJ databases">
        <authorList>
            <person name="Varghese N."/>
            <person name="Submissions S."/>
        </authorList>
    </citation>
    <scope>NUCLEOTIDE SEQUENCE [LARGE SCALE GENOMIC DNA]</scope>
    <source>
        <strain evidence="2 3">PA</strain>
    </source>
</reference>
<comment type="caution">
    <text evidence="2">The sequence shown here is derived from an EMBL/GenBank/DDBJ whole genome shotgun (WGS) entry which is preliminary data.</text>
</comment>
<feature type="compositionally biased region" description="Polar residues" evidence="1">
    <location>
        <begin position="26"/>
        <end position="41"/>
    </location>
</feature>
<evidence type="ECO:0000313" key="3">
    <source>
        <dbReference type="Proteomes" id="UP000184390"/>
    </source>
</evidence>
<name>A0ABY1IG74_9ACTO</name>
<dbReference type="Gene3D" id="6.10.180.30">
    <property type="match status" value="1"/>
</dbReference>
<dbReference type="RefSeq" id="WP_073453835.1">
    <property type="nucleotide sequence ID" value="NZ_FQYL01000012.1"/>
</dbReference>
<dbReference type="Proteomes" id="UP000184390">
    <property type="component" value="Unassembled WGS sequence"/>
</dbReference>
<accession>A0ABY1IG74</accession>
<feature type="region of interest" description="Disordered" evidence="1">
    <location>
        <begin position="1"/>
        <end position="58"/>
    </location>
</feature>
<keyword evidence="3" id="KW-1185">Reference proteome</keyword>